<evidence type="ECO:0000256" key="2">
    <source>
        <dbReference type="ARBA" id="ARBA00007165"/>
    </source>
</evidence>
<feature type="transmembrane region" description="Helical" evidence="6">
    <location>
        <begin position="225"/>
        <end position="246"/>
    </location>
</feature>
<reference evidence="7" key="2">
    <citation type="submission" date="2020-09" db="EMBL/GenBank/DDBJ databases">
        <authorList>
            <person name="Sun Q."/>
            <person name="Zhou Y."/>
        </authorList>
    </citation>
    <scope>NUCLEOTIDE SEQUENCE</scope>
    <source>
        <strain evidence="7">CGMCC 1.15762</strain>
    </source>
</reference>
<gene>
    <name evidence="7" type="ORF">GCM10011415_23090</name>
</gene>
<dbReference type="EMBL" id="BMJV01000004">
    <property type="protein sequence ID" value="GGG74061.1"/>
    <property type="molecule type" value="Genomic_DNA"/>
</dbReference>
<comment type="caution">
    <text evidence="7">The sequence shown here is derived from an EMBL/GenBank/DDBJ whole genome shotgun (WGS) entry which is preliminary data.</text>
</comment>
<evidence type="ECO:0000256" key="6">
    <source>
        <dbReference type="RuleBase" id="RU363076"/>
    </source>
</evidence>
<keyword evidence="8" id="KW-1185">Reference proteome</keyword>
<organism evidence="7 8">
    <name type="scientific">Salipiger pallidus</name>
    <dbReference type="NCBI Taxonomy" id="1775170"/>
    <lineage>
        <taxon>Bacteria</taxon>
        <taxon>Pseudomonadati</taxon>
        <taxon>Pseudomonadota</taxon>
        <taxon>Alphaproteobacteria</taxon>
        <taxon>Rhodobacterales</taxon>
        <taxon>Roseobacteraceae</taxon>
        <taxon>Salipiger</taxon>
    </lineage>
</organism>
<dbReference type="InterPro" id="IPR045214">
    <property type="entry name" value="Surf1/Surf4"/>
</dbReference>
<comment type="similarity">
    <text evidence="2 6">Belongs to the SURF1 family.</text>
</comment>
<name>A0A8J2ZKH0_9RHOB</name>
<evidence type="ECO:0000256" key="5">
    <source>
        <dbReference type="ARBA" id="ARBA00023136"/>
    </source>
</evidence>
<dbReference type="CDD" id="cd06662">
    <property type="entry name" value="SURF1"/>
    <property type="match status" value="1"/>
</dbReference>
<protein>
    <recommendedName>
        <fullName evidence="6">SURF1-like protein</fullName>
    </recommendedName>
</protein>
<evidence type="ECO:0000313" key="8">
    <source>
        <dbReference type="Proteomes" id="UP000617145"/>
    </source>
</evidence>
<dbReference type="Proteomes" id="UP000617145">
    <property type="component" value="Unassembled WGS sequence"/>
</dbReference>
<keyword evidence="6" id="KW-1003">Cell membrane</keyword>
<dbReference type="PANTHER" id="PTHR23427">
    <property type="entry name" value="SURFEIT LOCUS PROTEIN"/>
    <property type="match status" value="1"/>
</dbReference>
<dbReference type="InterPro" id="IPR002994">
    <property type="entry name" value="Surf1/Shy1"/>
</dbReference>
<dbReference type="RefSeq" id="WP_188790375.1">
    <property type="nucleotide sequence ID" value="NZ_BMJV01000004.1"/>
</dbReference>
<comment type="subcellular location">
    <subcellularLocation>
        <location evidence="6">Cell membrane</location>
        <topology evidence="6">Multi-pass membrane protein</topology>
    </subcellularLocation>
    <subcellularLocation>
        <location evidence="1">Membrane</location>
    </subcellularLocation>
</comment>
<sequence length="253" mass="27888">MASPDQRGKAATGGLSLSRPAKIRLAIVTAIALFGIWGFGSLGVWQINRLAWKTDLIAQVDDRLAADPVPLPPASDWQDVSRDDEYTSVTLTGTYLNDEEVQIYTPSDYGPADWVLTPMELTSGGIVMVNRGIVPQDIALTGDFDRIDGETTVTGLLRISESEGWLFSRDSNPDEGLWYRRDIGSITEAKGFENAAPFFVDEELATTDSWPRGGQTVVSFRNSHLSYAITWFALALVVAVAFVLVLRFELKRR</sequence>
<feature type="transmembrane region" description="Helical" evidence="6">
    <location>
        <begin position="25"/>
        <end position="45"/>
    </location>
</feature>
<evidence type="ECO:0000313" key="7">
    <source>
        <dbReference type="EMBL" id="GGG74061.1"/>
    </source>
</evidence>
<dbReference type="PROSITE" id="PS50895">
    <property type="entry name" value="SURF1"/>
    <property type="match status" value="1"/>
</dbReference>
<keyword evidence="5 6" id="KW-0472">Membrane</keyword>
<evidence type="ECO:0000256" key="3">
    <source>
        <dbReference type="ARBA" id="ARBA00022692"/>
    </source>
</evidence>
<proteinExistence type="inferred from homology"/>
<dbReference type="GO" id="GO:0005886">
    <property type="term" value="C:plasma membrane"/>
    <property type="evidence" value="ECO:0007669"/>
    <property type="project" value="UniProtKB-SubCell"/>
</dbReference>
<keyword evidence="4 6" id="KW-1133">Transmembrane helix</keyword>
<dbReference type="Pfam" id="PF02104">
    <property type="entry name" value="SURF1"/>
    <property type="match status" value="1"/>
</dbReference>
<accession>A0A8J2ZKH0</accession>
<dbReference type="PANTHER" id="PTHR23427:SF2">
    <property type="entry name" value="SURFEIT LOCUS PROTEIN 1"/>
    <property type="match status" value="1"/>
</dbReference>
<keyword evidence="3 6" id="KW-0812">Transmembrane</keyword>
<reference evidence="7" key="1">
    <citation type="journal article" date="2014" name="Int. J. Syst. Evol. Microbiol.">
        <title>Complete genome sequence of Corynebacterium casei LMG S-19264T (=DSM 44701T), isolated from a smear-ripened cheese.</title>
        <authorList>
            <consortium name="US DOE Joint Genome Institute (JGI-PGF)"/>
            <person name="Walter F."/>
            <person name="Albersmeier A."/>
            <person name="Kalinowski J."/>
            <person name="Ruckert C."/>
        </authorList>
    </citation>
    <scope>NUCLEOTIDE SEQUENCE</scope>
    <source>
        <strain evidence="7">CGMCC 1.15762</strain>
    </source>
</reference>
<evidence type="ECO:0000256" key="4">
    <source>
        <dbReference type="ARBA" id="ARBA00022989"/>
    </source>
</evidence>
<dbReference type="AlphaFoldDB" id="A0A8J2ZKH0"/>
<evidence type="ECO:0000256" key="1">
    <source>
        <dbReference type="ARBA" id="ARBA00004370"/>
    </source>
</evidence>